<evidence type="ECO:0000259" key="4">
    <source>
        <dbReference type="Pfam" id="PF09394"/>
    </source>
</evidence>
<dbReference type="AlphaFoldDB" id="A0AB94IAZ8"/>
<dbReference type="PANTHER" id="PTHR36530:SF1">
    <property type="entry name" value="AMOEBIASIN-1"/>
    <property type="match status" value="1"/>
</dbReference>
<keyword evidence="2" id="KW-0789">Thiol protease inhibitor</keyword>
<dbReference type="InterPro" id="IPR018990">
    <property type="entry name" value="Prot_inh_I42_chagasin"/>
</dbReference>
<keyword evidence="1" id="KW-0646">Protease inhibitor</keyword>
<dbReference type="InterPro" id="IPR036331">
    <property type="entry name" value="Chagasin-like_sf"/>
</dbReference>
<feature type="signal peptide" evidence="3">
    <location>
        <begin position="1"/>
        <end position="27"/>
    </location>
</feature>
<accession>A0AB94IAZ8</accession>
<comment type="caution">
    <text evidence="5">The sequence shown here is derived from an EMBL/GenBank/DDBJ whole genome shotgun (WGS) entry which is preliminary data.</text>
</comment>
<organism evidence="5 6">
    <name type="scientific">Candidatus Schmidhempelia bombi str. Bimp</name>
    <dbReference type="NCBI Taxonomy" id="1387197"/>
    <lineage>
        <taxon>Bacteria</taxon>
        <taxon>Pseudomonadati</taxon>
        <taxon>Pseudomonadota</taxon>
        <taxon>Gammaproteobacteria</taxon>
        <taxon>Orbales</taxon>
        <taxon>Orbaceae</taxon>
        <taxon>Candidatus Schmidhempelia</taxon>
    </lineage>
</organism>
<dbReference type="EMBL" id="AWGA01000073">
    <property type="protein sequence ID" value="TEA26579.1"/>
    <property type="molecule type" value="Genomic_DNA"/>
</dbReference>
<dbReference type="SUPFAM" id="SSF141066">
    <property type="entry name" value="ICP-like"/>
    <property type="match status" value="1"/>
</dbReference>
<feature type="domain" description="Proteinase inhibitor I42 chagasin" evidence="4">
    <location>
        <begin position="47"/>
        <end position="137"/>
    </location>
</feature>
<sequence length="140" mass="16106">MYIEEYKMKLSKMMIGVISATALSACAGNLHSTIKLENDRSCKPLYVKVGQRIKLALESNPSTGYDWLLANQPPFLTLLDSQKNTYQNQPNDTRLGQPIKSIWYYRVNAKGTGQLQFNYQRPWQQNILPDTQFNCQIISR</sequence>
<dbReference type="PROSITE" id="PS51257">
    <property type="entry name" value="PROKAR_LIPOPROTEIN"/>
    <property type="match status" value="1"/>
</dbReference>
<dbReference type="InterPro" id="IPR052781">
    <property type="entry name" value="Cys_protease_inhibitor_I42"/>
</dbReference>
<gene>
    <name evidence="5" type="ORF">O970_08225</name>
</gene>
<reference evidence="5 6" key="1">
    <citation type="journal article" date="2014" name="Appl. Environ. Microbiol.">
        <title>Genomic features of a bumble bee symbiont reflect its host environment.</title>
        <authorList>
            <person name="Martinson V.G."/>
            <person name="Magoc T."/>
            <person name="Koch H."/>
            <person name="Salzberg S.L."/>
            <person name="Moran N.A."/>
        </authorList>
    </citation>
    <scope>NUCLEOTIDE SEQUENCE [LARGE SCALE GENOMIC DNA]</scope>
    <source>
        <strain evidence="5 6">Bimp</strain>
    </source>
</reference>
<protein>
    <recommendedName>
        <fullName evidence="4">Proteinase inhibitor I42 chagasin domain-containing protein</fullName>
    </recommendedName>
</protein>
<evidence type="ECO:0000256" key="1">
    <source>
        <dbReference type="ARBA" id="ARBA00022690"/>
    </source>
</evidence>
<proteinExistence type="predicted"/>
<dbReference type="Gene3D" id="2.60.40.2020">
    <property type="match status" value="1"/>
</dbReference>
<evidence type="ECO:0000313" key="6">
    <source>
        <dbReference type="Proteomes" id="UP000506160"/>
    </source>
</evidence>
<evidence type="ECO:0000313" key="5">
    <source>
        <dbReference type="EMBL" id="TEA26579.1"/>
    </source>
</evidence>
<dbReference type="Proteomes" id="UP000506160">
    <property type="component" value="Unassembled WGS sequence"/>
</dbReference>
<dbReference type="Pfam" id="PF09394">
    <property type="entry name" value="Inhibitor_I42"/>
    <property type="match status" value="1"/>
</dbReference>
<name>A0AB94IAZ8_9GAMM</name>
<evidence type="ECO:0000256" key="3">
    <source>
        <dbReference type="SAM" id="SignalP"/>
    </source>
</evidence>
<feature type="chain" id="PRO_5044497993" description="Proteinase inhibitor I42 chagasin domain-containing protein" evidence="3">
    <location>
        <begin position="28"/>
        <end position="140"/>
    </location>
</feature>
<keyword evidence="6" id="KW-1185">Reference proteome</keyword>
<dbReference type="PANTHER" id="PTHR36530">
    <property type="entry name" value="INHIBITOR OF CYSTEINE PEPTIDASE"/>
    <property type="match status" value="1"/>
</dbReference>
<evidence type="ECO:0000256" key="2">
    <source>
        <dbReference type="ARBA" id="ARBA00022704"/>
    </source>
</evidence>
<dbReference type="GO" id="GO:0004869">
    <property type="term" value="F:cysteine-type endopeptidase inhibitor activity"/>
    <property type="evidence" value="ECO:0007669"/>
    <property type="project" value="UniProtKB-KW"/>
</dbReference>
<keyword evidence="3" id="KW-0732">Signal</keyword>